<feature type="region of interest" description="Disordered" evidence="1">
    <location>
        <begin position="101"/>
        <end position="120"/>
    </location>
</feature>
<comment type="caution">
    <text evidence="2">The sequence shown here is derived from an EMBL/GenBank/DDBJ whole genome shotgun (WGS) entry which is preliminary data.</text>
</comment>
<dbReference type="RefSeq" id="WP_130410619.1">
    <property type="nucleotide sequence ID" value="NZ_SHKX01000010.1"/>
</dbReference>
<name>A0A4Q7Z9Z3_9GAMM</name>
<evidence type="ECO:0008006" key="4">
    <source>
        <dbReference type="Google" id="ProtNLM"/>
    </source>
</evidence>
<dbReference type="OrthoDB" id="5947243at2"/>
<dbReference type="Proteomes" id="UP000292423">
    <property type="component" value="Unassembled WGS sequence"/>
</dbReference>
<dbReference type="AlphaFoldDB" id="A0A4Q7Z9Z3"/>
<keyword evidence="3" id="KW-1185">Reference proteome</keyword>
<accession>A0A4Q7Z9Z3</accession>
<reference evidence="2 3" key="1">
    <citation type="submission" date="2019-02" db="EMBL/GenBank/DDBJ databases">
        <title>Genomic Encyclopedia of Type Strains, Phase IV (KMG-IV): sequencing the most valuable type-strain genomes for metagenomic binning, comparative biology and taxonomic classification.</title>
        <authorList>
            <person name="Goeker M."/>
        </authorList>
    </citation>
    <scope>NUCLEOTIDE SEQUENCE [LARGE SCALE GENOMIC DNA]</scope>
    <source>
        <strain evidence="2 3">DSM 105135</strain>
    </source>
</reference>
<evidence type="ECO:0000313" key="2">
    <source>
        <dbReference type="EMBL" id="RZU47370.1"/>
    </source>
</evidence>
<sequence length="120" mass="13507">MKTQATLHCYGFSDHERTIIKSLLQTFGELPNTQWRYGEHESADVVLIDCDNPQAVQDLADGMLNTRFLVACSSRQYRCPGARDLLRKPLRPRELVTLLTSLDDAPGTRPNSSDAYPLLT</sequence>
<proteinExistence type="predicted"/>
<organism evidence="2 3">
    <name type="scientific">Fluviicoccus keumensis</name>
    <dbReference type="NCBI Taxonomy" id="1435465"/>
    <lineage>
        <taxon>Bacteria</taxon>
        <taxon>Pseudomonadati</taxon>
        <taxon>Pseudomonadota</taxon>
        <taxon>Gammaproteobacteria</taxon>
        <taxon>Moraxellales</taxon>
        <taxon>Moraxellaceae</taxon>
        <taxon>Fluviicoccus</taxon>
    </lineage>
</organism>
<evidence type="ECO:0000256" key="1">
    <source>
        <dbReference type="SAM" id="MobiDB-lite"/>
    </source>
</evidence>
<gene>
    <name evidence="2" type="ORF">EV700_0331</name>
</gene>
<evidence type="ECO:0000313" key="3">
    <source>
        <dbReference type="Proteomes" id="UP000292423"/>
    </source>
</evidence>
<dbReference type="EMBL" id="SHKX01000010">
    <property type="protein sequence ID" value="RZU47370.1"/>
    <property type="molecule type" value="Genomic_DNA"/>
</dbReference>
<protein>
    <recommendedName>
        <fullName evidence="4">Response regulatory domain-containing protein</fullName>
    </recommendedName>
</protein>